<evidence type="ECO:0000313" key="1">
    <source>
        <dbReference type="EMBL" id="GIY84807.1"/>
    </source>
</evidence>
<comment type="caution">
    <text evidence="1">The sequence shown here is derived from an EMBL/GenBank/DDBJ whole genome shotgun (WGS) entry which is preliminary data.</text>
</comment>
<evidence type="ECO:0000313" key="2">
    <source>
        <dbReference type="Proteomes" id="UP001054837"/>
    </source>
</evidence>
<accession>A0AAV4WQ29</accession>
<organism evidence="1 2">
    <name type="scientific">Caerostris darwini</name>
    <dbReference type="NCBI Taxonomy" id="1538125"/>
    <lineage>
        <taxon>Eukaryota</taxon>
        <taxon>Metazoa</taxon>
        <taxon>Ecdysozoa</taxon>
        <taxon>Arthropoda</taxon>
        <taxon>Chelicerata</taxon>
        <taxon>Arachnida</taxon>
        <taxon>Araneae</taxon>
        <taxon>Araneomorphae</taxon>
        <taxon>Entelegynae</taxon>
        <taxon>Araneoidea</taxon>
        <taxon>Araneidae</taxon>
        <taxon>Caerostris</taxon>
    </lineage>
</organism>
<dbReference type="Proteomes" id="UP001054837">
    <property type="component" value="Unassembled WGS sequence"/>
</dbReference>
<dbReference type="EMBL" id="BPLQ01014972">
    <property type="protein sequence ID" value="GIY84807.1"/>
    <property type="molecule type" value="Genomic_DNA"/>
</dbReference>
<gene>
    <name evidence="1" type="ORF">CDAR_282061</name>
</gene>
<protein>
    <submittedName>
        <fullName evidence="1">Uncharacterized protein</fullName>
    </submittedName>
</protein>
<reference evidence="1 2" key="1">
    <citation type="submission" date="2021-06" db="EMBL/GenBank/DDBJ databases">
        <title>Caerostris darwini draft genome.</title>
        <authorList>
            <person name="Kono N."/>
            <person name="Arakawa K."/>
        </authorList>
    </citation>
    <scope>NUCLEOTIDE SEQUENCE [LARGE SCALE GENOMIC DNA]</scope>
</reference>
<dbReference type="AlphaFoldDB" id="A0AAV4WQ29"/>
<keyword evidence="2" id="KW-1185">Reference proteome</keyword>
<proteinExistence type="predicted"/>
<name>A0AAV4WQ29_9ARAC</name>
<sequence>MRRDIELEGAPAVRGCGRNGFHGHRYFMPSNYNISDEDFYFRNRHVSVNVGWVYTEHRPRGCVTLDNETPTSYYSIAKINKQN</sequence>